<feature type="region of interest" description="Disordered" evidence="19">
    <location>
        <begin position="560"/>
        <end position="588"/>
    </location>
</feature>
<keyword evidence="6" id="KW-0547">Nucleotide-binding</keyword>
<evidence type="ECO:0000256" key="8">
    <source>
        <dbReference type="ARBA" id="ARBA00022840"/>
    </source>
</evidence>
<comment type="function">
    <text evidence="13">In addition to its role as an aminoacyl-tRNA synthetase, has also cysteine persulfide synthase activity. Produces reactive persulfide species such as cysteine persulfide (CysSSH) from substrate cysteine and mediate direct incorporation of CysSSH into proteins during translations, resulting in protein persulfides and polysulfides. CysSSHs behave as potent antioxidants and cellular protectants.</text>
</comment>
<evidence type="ECO:0000256" key="16">
    <source>
        <dbReference type="ARBA" id="ARBA00047731"/>
    </source>
</evidence>
<evidence type="ECO:0000256" key="9">
    <source>
        <dbReference type="ARBA" id="ARBA00022917"/>
    </source>
</evidence>
<evidence type="ECO:0000256" key="2">
    <source>
        <dbReference type="ARBA" id="ARBA00005594"/>
    </source>
</evidence>
<comment type="function">
    <text evidence="12">Mitochondrial cysteine-specific aminoacyl-tRNA synthetase that catalyzes the ATP-dependent ligation of cysteine to tRNA(Cys).</text>
</comment>
<dbReference type="Pfam" id="PF01406">
    <property type="entry name" value="tRNA-synt_1e"/>
    <property type="match status" value="1"/>
</dbReference>
<evidence type="ECO:0000259" key="20">
    <source>
        <dbReference type="Pfam" id="PF01406"/>
    </source>
</evidence>
<keyword evidence="9" id="KW-0648">Protein biosynthesis</keyword>
<name>A0A3R7M242_PENVA</name>
<dbReference type="InterPro" id="IPR024909">
    <property type="entry name" value="Cys-tRNA/MSH_ligase"/>
</dbReference>
<dbReference type="GO" id="GO:0006423">
    <property type="term" value="P:cysteinyl-tRNA aminoacylation"/>
    <property type="evidence" value="ECO:0007669"/>
    <property type="project" value="InterPro"/>
</dbReference>
<dbReference type="GO" id="GO:0004817">
    <property type="term" value="F:cysteine-tRNA ligase activity"/>
    <property type="evidence" value="ECO:0007669"/>
    <property type="project" value="UniProtKB-EC"/>
</dbReference>
<keyword evidence="10 21" id="KW-0030">Aminoacyl-tRNA synthetase</keyword>
<evidence type="ECO:0000256" key="18">
    <source>
        <dbReference type="ARBA" id="ARBA00049046"/>
    </source>
</evidence>
<comment type="caution">
    <text evidence="21">The sequence shown here is derived from an EMBL/GenBank/DDBJ whole genome shotgun (WGS) entry which is preliminary data.</text>
</comment>
<dbReference type="PANTHER" id="PTHR10890:SF27">
    <property type="entry name" value="CYSTEINE--TRNA LIGASE, MITOCHONDRIAL-RELATED"/>
    <property type="match status" value="1"/>
</dbReference>
<dbReference type="PANTHER" id="PTHR10890">
    <property type="entry name" value="CYSTEINYL-TRNA SYNTHETASE"/>
    <property type="match status" value="1"/>
</dbReference>
<dbReference type="InterPro" id="IPR032678">
    <property type="entry name" value="tRNA-synt_1_cat_dom"/>
</dbReference>
<dbReference type="HAMAP" id="MF_00041">
    <property type="entry name" value="Cys_tRNA_synth"/>
    <property type="match status" value="1"/>
</dbReference>
<proteinExistence type="inferred from homology"/>
<dbReference type="SUPFAM" id="SSF47323">
    <property type="entry name" value="Anticodon-binding domain of a subclass of class I aminoacyl-tRNA synthetases"/>
    <property type="match status" value="1"/>
</dbReference>
<evidence type="ECO:0000256" key="15">
    <source>
        <dbReference type="ARBA" id="ARBA00047548"/>
    </source>
</evidence>
<evidence type="ECO:0000256" key="10">
    <source>
        <dbReference type="ARBA" id="ARBA00023146"/>
    </source>
</evidence>
<dbReference type="GO" id="GO:0005524">
    <property type="term" value="F:ATP binding"/>
    <property type="evidence" value="ECO:0007669"/>
    <property type="project" value="UniProtKB-KW"/>
</dbReference>
<dbReference type="EMBL" id="QCYY01002380">
    <property type="protein sequence ID" value="ROT70840.1"/>
    <property type="molecule type" value="Genomic_DNA"/>
</dbReference>
<evidence type="ECO:0000256" key="13">
    <source>
        <dbReference type="ARBA" id="ARBA00045476"/>
    </source>
</evidence>
<comment type="catalytic activity">
    <reaction evidence="14">
        <text>S-disulfanyl-L-cysteine + tRNA(Cys) + ATP = (S)-disulfanyl-L-cysteinyl-tRNA(Cys) + AMP + diphosphate</text>
        <dbReference type="Rhea" id="RHEA:78651"/>
        <dbReference type="Rhea" id="RHEA-COMP:9661"/>
        <dbReference type="Rhea" id="RHEA-COMP:19120"/>
        <dbReference type="ChEBI" id="CHEBI:30616"/>
        <dbReference type="ChEBI" id="CHEBI:33019"/>
        <dbReference type="ChEBI" id="CHEBI:78442"/>
        <dbReference type="ChEBI" id="CHEBI:229465"/>
        <dbReference type="ChEBI" id="CHEBI:229521"/>
        <dbReference type="ChEBI" id="CHEBI:456215"/>
    </reaction>
    <physiologicalReaction direction="left-to-right" evidence="14">
        <dbReference type="Rhea" id="RHEA:78652"/>
    </physiologicalReaction>
</comment>
<feature type="domain" description="tRNA synthetases class I catalytic" evidence="20">
    <location>
        <begin position="75"/>
        <end position="370"/>
    </location>
</feature>
<dbReference type="PRINTS" id="PR00983">
    <property type="entry name" value="TRNASYNTHCYS"/>
</dbReference>
<comment type="similarity">
    <text evidence="2">Belongs to the class-I aminoacyl-tRNA synthetase family.</text>
</comment>
<sequence>MAATRCMGCLVLRHVPVFRSHGRLAISRGVHQANVVYPFMLGKRWFSSKGWILPEGYDTGITIYNSAVKEKVPLKTLQPGLLTWYSCGPTVYDSAHIGHALAYVKFDIIRRILTKMFDLNVVMLLGVTDIDDKIIRRAQDLGVDFRGITKYYEEEFFTDMDKLRVMRPTVAPRVTEHIPHIISFIEKVIEKKLAYSVSDGSVYFDTVAYGKYGKMVPLPKITDLPKDSLKKNARDFALWKGVKPGEPFWDSPWGHGRPGWHIECSAMASHILGSQIDLHSGGIDLLFPHHENEEAQCCAYHTCDQWCNYWIHAGHLHTKGAEKMSKSLYNTISVSELLEQHSVNSFRLFCLLSHYRNKVDYTPTSMAQANAHLRRIRAFLQDAYAYINGQLKCGPLDEVGLKKKLAETRAKVKKSLADDMDTVRAFDAVLELIALGNKELQTKPQSMSIARSAGTMVSICSYIHYLMEDVFSITFPSVHDAASLSLESGGRLAGVMNSVVSLRHQVRSYALLQDENSAKAVLTTAEKKLRRQERAPLLNYCDEFRSNLQKIGLHIKDHAGTSSWSVGEGSSETDKFKKAKDESATVKS</sequence>
<dbReference type="Gene3D" id="1.20.120.1910">
    <property type="entry name" value="Cysteine-tRNA ligase, C-terminal anti-codon recognition domain"/>
    <property type="match status" value="1"/>
</dbReference>
<comment type="catalytic activity">
    <reaction evidence="15">
        <text>2 L-cysteine = S-sulfanyl-L-cysteine + L-alanine</text>
        <dbReference type="Rhea" id="RHEA:78543"/>
        <dbReference type="ChEBI" id="CHEBI:35235"/>
        <dbReference type="ChEBI" id="CHEBI:57972"/>
        <dbReference type="ChEBI" id="CHEBI:58591"/>
    </reaction>
    <physiologicalReaction direction="left-to-right" evidence="15">
        <dbReference type="Rhea" id="RHEA:78544"/>
    </physiologicalReaction>
</comment>
<evidence type="ECO:0000256" key="3">
    <source>
        <dbReference type="ARBA" id="ARBA00012832"/>
    </source>
</evidence>
<comment type="cofactor">
    <cofactor evidence="1">
        <name>Zn(2+)</name>
        <dbReference type="ChEBI" id="CHEBI:29105"/>
    </cofactor>
</comment>
<evidence type="ECO:0000256" key="5">
    <source>
        <dbReference type="ARBA" id="ARBA00022723"/>
    </source>
</evidence>
<dbReference type="GO" id="GO:0005737">
    <property type="term" value="C:cytoplasm"/>
    <property type="evidence" value="ECO:0007669"/>
    <property type="project" value="TreeGrafter"/>
</dbReference>
<keyword evidence="5" id="KW-0479">Metal-binding</keyword>
<protein>
    <recommendedName>
        <fullName evidence="3">cysteine--tRNA ligase</fullName>
        <ecNumber evidence="3">6.1.1.16</ecNumber>
    </recommendedName>
    <alternativeName>
        <fullName evidence="11">Cysteinyl-tRNA synthetase</fullName>
    </alternativeName>
</protein>
<comment type="catalytic activity">
    <reaction evidence="16">
        <text>S-sulfanyl-L-cysteine + L-cysteine = S-disulfanyl-L-cysteine + L-alanine</text>
        <dbReference type="Rhea" id="RHEA:78627"/>
        <dbReference type="ChEBI" id="CHEBI:35235"/>
        <dbReference type="ChEBI" id="CHEBI:57972"/>
        <dbReference type="ChEBI" id="CHEBI:58591"/>
        <dbReference type="ChEBI" id="CHEBI:229465"/>
    </reaction>
    <physiologicalReaction direction="left-to-right" evidence="16">
        <dbReference type="Rhea" id="RHEA:78628"/>
    </physiologicalReaction>
</comment>
<evidence type="ECO:0000256" key="6">
    <source>
        <dbReference type="ARBA" id="ARBA00022741"/>
    </source>
</evidence>
<gene>
    <name evidence="21" type="ORF">C7M84_010859</name>
</gene>
<evidence type="ECO:0000256" key="14">
    <source>
        <dbReference type="ARBA" id="ARBA00047499"/>
    </source>
</evidence>
<dbReference type="Proteomes" id="UP000283509">
    <property type="component" value="Unassembled WGS sequence"/>
</dbReference>
<dbReference type="InterPro" id="IPR009080">
    <property type="entry name" value="tRNAsynth_Ia_anticodon-bd"/>
</dbReference>
<evidence type="ECO:0000313" key="21">
    <source>
        <dbReference type="EMBL" id="ROT70840.1"/>
    </source>
</evidence>
<evidence type="ECO:0000313" key="22">
    <source>
        <dbReference type="Proteomes" id="UP000283509"/>
    </source>
</evidence>
<evidence type="ECO:0000256" key="4">
    <source>
        <dbReference type="ARBA" id="ARBA00022598"/>
    </source>
</evidence>
<reference evidence="21 22" key="1">
    <citation type="submission" date="2018-04" db="EMBL/GenBank/DDBJ databases">
        <authorList>
            <person name="Zhang X."/>
            <person name="Yuan J."/>
            <person name="Li F."/>
            <person name="Xiang J."/>
        </authorList>
    </citation>
    <scope>NUCLEOTIDE SEQUENCE [LARGE SCALE GENOMIC DNA]</scope>
    <source>
        <tissue evidence="21">Muscle</tissue>
    </source>
</reference>
<dbReference type="InterPro" id="IPR014729">
    <property type="entry name" value="Rossmann-like_a/b/a_fold"/>
</dbReference>
<keyword evidence="8" id="KW-0067">ATP-binding</keyword>
<accession>A0A3R7M242</accession>
<dbReference type="NCBIfam" id="TIGR00435">
    <property type="entry name" value="cysS"/>
    <property type="match status" value="1"/>
</dbReference>
<evidence type="ECO:0000256" key="17">
    <source>
        <dbReference type="ARBA" id="ARBA00048609"/>
    </source>
</evidence>
<evidence type="ECO:0000256" key="7">
    <source>
        <dbReference type="ARBA" id="ARBA00022833"/>
    </source>
</evidence>
<dbReference type="STRING" id="6689.A0A3R7M242"/>
<comment type="catalytic activity">
    <reaction evidence="17">
        <text>S-sulfanyl-L-cysteine + tRNA(Cys) + ATP = (S)-sulfanyl-L-cysteinyl-tRNA(Cys) + AMP + diphosphate</text>
        <dbReference type="Rhea" id="RHEA:78647"/>
        <dbReference type="Rhea" id="RHEA-COMP:9661"/>
        <dbReference type="Rhea" id="RHEA-COMP:19119"/>
        <dbReference type="ChEBI" id="CHEBI:30616"/>
        <dbReference type="ChEBI" id="CHEBI:33019"/>
        <dbReference type="ChEBI" id="CHEBI:58591"/>
        <dbReference type="ChEBI" id="CHEBI:78442"/>
        <dbReference type="ChEBI" id="CHEBI:229520"/>
        <dbReference type="ChEBI" id="CHEBI:456215"/>
    </reaction>
    <physiologicalReaction direction="left-to-right" evidence="17">
        <dbReference type="Rhea" id="RHEA:78648"/>
    </physiologicalReaction>
</comment>
<dbReference type="OrthoDB" id="438179at2759"/>
<organism evidence="21 22">
    <name type="scientific">Penaeus vannamei</name>
    <name type="common">Whiteleg shrimp</name>
    <name type="synonym">Litopenaeus vannamei</name>
    <dbReference type="NCBI Taxonomy" id="6689"/>
    <lineage>
        <taxon>Eukaryota</taxon>
        <taxon>Metazoa</taxon>
        <taxon>Ecdysozoa</taxon>
        <taxon>Arthropoda</taxon>
        <taxon>Crustacea</taxon>
        <taxon>Multicrustacea</taxon>
        <taxon>Malacostraca</taxon>
        <taxon>Eumalacostraca</taxon>
        <taxon>Eucarida</taxon>
        <taxon>Decapoda</taxon>
        <taxon>Dendrobranchiata</taxon>
        <taxon>Penaeoidea</taxon>
        <taxon>Penaeidae</taxon>
        <taxon>Penaeus</taxon>
    </lineage>
</organism>
<dbReference type="CDD" id="cd00672">
    <property type="entry name" value="CysRS_core"/>
    <property type="match status" value="1"/>
</dbReference>
<dbReference type="FunFam" id="3.40.50.620:FF:000027">
    <property type="entry name" value="Cysteine--tRNA ligase, cytoplasmic"/>
    <property type="match status" value="1"/>
</dbReference>
<dbReference type="SUPFAM" id="SSF52374">
    <property type="entry name" value="Nucleotidylyl transferase"/>
    <property type="match status" value="1"/>
</dbReference>
<feature type="compositionally biased region" description="Basic and acidic residues" evidence="19">
    <location>
        <begin position="572"/>
        <end position="588"/>
    </location>
</feature>
<dbReference type="AlphaFoldDB" id="A0A3R7M242"/>
<evidence type="ECO:0000256" key="11">
    <source>
        <dbReference type="ARBA" id="ARBA00031499"/>
    </source>
</evidence>
<evidence type="ECO:0000256" key="19">
    <source>
        <dbReference type="SAM" id="MobiDB-lite"/>
    </source>
</evidence>
<dbReference type="InterPro" id="IPR015803">
    <property type="entry name" value="Cys-tRNA-ligase"/>
</dbReference>
<reference evidence="21 22" key="2">
    <citation type="submission" date="2019-01" db="EMBL/GenBank/DDBJ databases">
        <title>The decoding of complex shrimp genome reveals the adaptation for benthos swimmer, frequently molting mechanism and breeding impact on genome.</title>
        <authorList>
            <person name="Sun Y."/>
            <person name="Gao Y."/>
            <person name="Yu Y."/>
        </authorList>
    </citation>
    <scope>NUCLEOTIDE SEQUENCE [LARGE SCALE GENOMIC DNA]</scope>
    <source>
        <tissue evidence="21">Muscle</tissue>
    </source>
</reference>
<evidence type="ECO:0000256" key="12">
    <source>
        <dbReference type="ARBA" id="ARBA00043868"/>
    </source>
</evidence>
<keyword evidence="22" id="KW-1185">Reference proteome</keyword>
<keyword evidence="7" id="KW-0862">Zinc</keyword>
<dbReference type="Gene3D" id="3.40.50.620">
    <property type="entry name" value="HUPs"/>
    <property type="match status" value="1"/>
</dbReference>
<feature type="compositionally biased region" description="Polar residues" evidence="19">
    <location>
        <begin position="560"/>
        <end position="570"/>
    </location>
</feature>
<dbReference type="GO" id="GO:0046872">
    <property type="term" value="F:metal ion binding"/>
    <property type="evidence" value="ECO:0007669"/>
    <property type="project" value="UniProtKB-KW"/>
</dbReference>
<dbReference type="EC" id="6.1.1.16" evidence="3"/>
<comment type="catalytic activity">
    <reaction evidence="18">
        <text>tRNA(Cys) + L-cysteine + ATP = L-cysteinyl-tRNA(Cys) + AMP + diphosphate</text>
        <dbReference type="Rhea" id="RHEA:17773"/>
        <dbReference type="Rhea" id="RHEA-COMP:9661"/>
        <dbReference type="Rhea" id="RHEA-COMP:9679"/>
        <dbReference type="ChEBI" id="CHEBI:30616"/>
        <dbReference type="ChEBI" id="CHEBI:33019"/>
        <dbReference type="ChEBI" id="CHEBI:35235"/>
        <dbReference type="ChEBI" id="CHEBI:78442"/>
        <dbReference type="ChEBI" id="CHEBI:78517"/>
        <dbReference type="ChEBI" id="CHEBI:456215"/>
        <dbReference type="EC" id="6.1.1.16"/>
    </reaction>
    <physiologicalReaction direction="right-to-left" evidence="18">
        <dbReference type="Rhea" id="RHEA:17775"/>
    </physiologicalReaction>
</comment>
<evidence type="ECO:0000256" key="1">
    <source>
        <dbReference type="ARBA" id="ARBA00001947"/>
    </source>
</evidence>
<keyword evidence="4" id="KW-0436">Ligase</keyword>